<feature type="compositionally biased region" description="Acidic residues" evidence="1">
    <location>
        <begin position="122"/>
        <end position="139"/>
    </location>
</feature>
<evidence type="ECO:0000313" key="2">
    <source>
        <dbReference type="EMBL" id="GCC38252.1"/>
    </source>
</evidence>
<feature type="compositionally biased region" description="Polar residues" evidence="1">
    <location>
        <begin position="228"/>
        <end position="256"/>
    </location>
</feature>
<keyword evidence="3" id="KW-1185">Reference proteome</keyword>
<dbReference type="OrthoDB" id="428111at2759"/>
<protein>
    <submittedName>
        <fullName evidence="2">Uncharacterized protein</fullName>
    </submittedName>
</protein>
<feature type="region of interest" description="Disordered" evidence="1">
    <location>
        <begin position="1"/>
        <end position="64"/>
    </location>
</feature>
<feature type="compositionally biased region" description="Low complexity" evidence="1">
    <location>
        <begin position="183"/>
        <end position="195"/>
    </location>
</feature>
<feature type="compositionally biased region" description="Pro residues" evidence="1">
    <location>
        <begin position="286"/>
        <end position="295"/>
    </location>
</feature>
<feature type="compositionally biased region" description="Polar residues" evidence="1">
    <location>
        <begin position="50"/>
        <end position="64"/>
    </location>
</feature>
<dbReference type="AlphaFoldDB" id="A0A401T6K6"/>
<dbReference type="Proteomes" id="UP000287033">
    <property type="component" value="Unassembled WGS sequence"/>
</dbReference>
<organism evidence="2 3">
    <name type="scientific">Chiloscyllium punctatum</name>
    <name type="common">Brownbanded bambooshark</name>
    <name type="synonym">Hemiscyllium punctatum</name>
    <dbReference type="NCBI Taxonomy" id="137246"/>
    <lineage>
        <taxon>Eukaryota</taxon>
        <taxon>Metazoa</taxon>
        <taxon>Chordata</taxon>
        <taxon>Craniata</taxon>
        <taxon>Vertebrata</taxon>
        <taxon>Chondrichthyes</taxon>
        <taxon>Elasmobranchii</taxon>
        <taxon>Galeomorphii</taxon>
        <taxon>Galeoidea</taxon>
        <taxon>Orectolobiformes</taxon>
        <taxon>Hemiscylliidae</taxon>
        <taxon>Chiloscyllium</taxon>
    </lineage>
</organism>
<feature type="compositionally biased region" description="Basic and acidic residues" evidence="1">
    <location>
        <begin position="326"/>
        <end position="345"/>
    </location>
</feature>
<name>A0A401T6K6_CHIPU</name>
<dbReference type="EMBL" id="BEZZ01001142">
    <property type="protein sequence ID" value="GCC38252.1"/>
    <property type="molecule type" value="Genomic_DNA"/>
</dbReference>
<proteinExistence type="predicted"/>
<reference evidence="2 3" key="1">
    <citation type="journal article" date="2018" name="Nat. Ecol. Evol.">
        <title>Shark genomes provide insights into elasmobranch evolution and the origin of vertebrates.</title>
        <authorList>
            <person name="Hara Y"/>
            <person name="Yamaguchi K"/>
            <person name="Onimaru K"/>
            <person name="Kadota M"/>
            <person name="Koyanagi M"/>
            <person name="Keeley SD"/>
            <person name="Tatsumi K"/>
            <person name="Tanaka K"/>
            <person name="Motone F"/>
            <person name="Kageyama Y"/>
            <person name="Nozu R"/>
            <person name="Adachi N"/>
            <person name="Nishimura O"/>
            <person name="Nakagawa R"/>
            <person name="Tanegashima C"/>
            <person name="Kiyatake I"/>
            <person name="Matsumoto R"/>
            <person name="Murakumo K"/>
            <person name="Nishida K"/>
            <person name="Terakita A"/>
            <person name="Kuratani S"/>
            <person name="Sato K"/>
            <person name="Hyodo S Kuraku.S."/>
        </authorList>
    </citation>
    <scope>NUCLEOTIDE SEQUENCE [LARGE SCALE GENOMIC DNA]</scope>
</reference>
<dbReference type="STRING" id="137246.A0A401T6K6"/>
<sequence length="418" mass="45125">MDHQENGYDSDGWCAPPPVKSYLHQGMEDELEEEEDRVPTPPVRGIASSPAISFGQQSTATLTPSPREEMQPMLQAHLDEISRAYHFDISRQAWQMQGSSLPPQAPALPLGYISGTLISDMETDLPDEDEDDEDEEEALELARPLRGIAHTPGSSLDNLDSSVTGSMVNGWGSASEEERNMSSRRSSAASSSSNSIFTDGDFTQALATAADRAGFKMEGTSLMRTGKGYSSSQRLQPSSPFSSNGSVGVAHNQCQRSRPPKKHKPAGGRMEQPSAPHRREAAADDLPPPPDPPPCQGSKLQSGQIPKGTGMADSLERQQLPSLEENMEHLAKTSLDHGYQEDSRNKLPQKPTLGSDEILIPYSKPSFPSPGHLSGHSSSGTASSKGSTGPRKVFRGCIVVKSYVSDVLQSKPHRHDDT</sequence>
<accession>A0A401T6K6</accession>
<dbReference type="OMA" id="HNQCQRS"/>
<comment type="caution">
    <text evidence="2">The sequence shown here is derived from an EMBL/GenBank/DDBJ whole genome shotgun (WGS) entry which is preliminary data.</text>
</comment>
<evidence type="ECO:0000256" key="1">
    <source>
        <dbReference type="SAM" id="MobiDB-lite"/>
    </source>
</evidence>
<feature type="region of interest" description="Disordered" evidence="1">
    <location>
        <begin position="222"/>
        <end position="391"/>
    </location>
</feature>
<feature type="compositionally biased region" description="Low complexity" evidence="1">
    <location>
        <begin position="365"/>
        <end position="390"/>
    </location>
</feature>
<evidence type="ECO:0000313" key="3">
    <source>
        <dbReference type="Proteomes" id="UP000287033"/>
    </source>
</evidence>
<feature type="compositionally biased region" description="Polar residues" evidence="1">
    <location>
        <begin position="152"/>
        <end position="167"/>
    </location>
</feature>
<gene>
    <name evidence="2" type="ORF">chiPu_0016765</name>
</gene>
<feature type="region of interest" description="Disordered" evidence="1">
    <location>
        <begin position="122"/>
        <end position="198"/>
    </location>
</feature>